<organism evidence="1 2">
    <name type="scientific">Pseudomonas juntendi</name>
    <dbReference type="NCBI Taxonomy" id="2666183"/>
    <lineage>
        <taxon>Bacteria</taxon>
        <taxon>Pseudomonadati</taxon>
        <taxon>Pseudomonadota</taxon>
        <taxon>Gammaproteobacteria</taxon>
        <taxon>Pseudomonadales</taxon>
        <taxon>Pseudomonadaceae</taxon>
        <taxon>Pseudomonas</taxon>
    </lineage>
</organism>
<dbReference type="NCBIfam" id="TIGR01563">
    <property type="entry name" value="gp16_SPP1"/>
    <property type="match status" value="1"/>
</dbReference>
<evidence type="ECO:0000313" key="2">
    <source>
        <dbReference type="Proteomes" id="UP001375228"/>
    </source>
</evidence>
<dbReference type="InterPro" id="IPR038666">
    <property type="entry name" value="SSP1_head-tail_sf"/>
</dbReference>
<sequence>MRAGPLRHKCSLQHCTLVPEPGGGSDEVWTVLLESVWAEIGLPTGRLQPVADQVQAVVTAEIKVRYSRKFAAGMRLVHKSTGDTYLIEAALPGNERDMLRLLCSNVINP</sequence>
<dbReference type="Pfam" id="PF05521">
    <property type="entry name" value="Phage_HCP"/>
    <property type="match status" value="1"/>
</dbReference>
<name>A0ABZ2JQA8_9PSED</name>
<keyword evidence="2" id="KW-1185">Reference proteome</keyword>
<accession>A0ABZ2JQA8</accession>
<dbReference type="RefSeq" id="WP_084966361.1">
    <property type="nucleotide sequence ID" value="NZ_CP146690.1"/>
</dbReference>
<reference evidence="1 2" key="1">
    <citation type="submission" date="2024-03" db="EMBL/GenBank/DDBJ databases">
        <title>Pseudomonas juntendi.</title>
        <authorList>
            <person name="Liu Y."/>
        </authorList>
    </citation>
    <scope>NUCLEOTIDE SEQUENCE [LARGE SCALE GENOMIC DNA]</scope>
    <source>
        <strain evidence="1 2">L4046hy</strain>
    </source>
</reference>
<dbReference type="Gene3D" id="2.40.10.270">
    <property type="entry name" value="Bacteriophage SPP1 head-tail adaptor protein"/>
    <property type="match status" value="1"/>
</dbReference>
<dbReference type="EMBL" id="CP146691">
    <property type="protein sequence ID" value="WWY22875.1"/>
    <property type="molecule type" value="Genomic_DNA"/>
</dbReference>
<protein>
    <submittedName>
        <fullName evidence="1">Phage head closure protein</fullName>
    </submittedName>
</protein>
<gene>
    <name evidence="1" type="ORF">V9385_09835</name>
</gene>
<evidence type="ECO:0000313" key="1">
    <source>
        <dbReference type="EMBL" id="WWY22875.1"/>
    </source>
</evidence>
<proteinExistence type="predicted"/>
<dbReference type="InterPro" id="IPR008767">
    <property type="entry name" value="Phage_SPP1_head-tail_adaptor"/>
</dbReference>
<dbReference type="Proteomes" id="UP001375228">
    <property type="component" value="Chromosome"/>
</dbReference>